<dbReference type="InterPro" id="IPR036413">
    <property type="entry name" value="YaeB-like_sf"/>
</dbReference>
<dbReference type="Pfam" id="PF18389">
    <property type="entry name" value="TrmO_C"/>
    <property type="match status" value="1"/>
</dbReference>
<organism evidence="4 5">
    <name type="scientific">Sporofaciens musculi</name>
    <dbReference type="NCBI Taxonomy" id="2681861"/>
    <lineage>
        <taxon>Bacteria</taxon>
        <taxon>Bacillati</taxon>
        <taxon>Bacillota</taxon>
        <taxon>Clostridia</taxon>
        <taxon>Lachnospirales</taxon>
        <taxon>Lachnospiraceae</taxon>
        <taxon>Sporofaciens</taxon>
    </lineage>
</organism>
<dbReference type="CDD" id="cd09281">
    <property type="entry name" value="UPF0066"/>
    <property type="match status" value="1"/>
</dbReference>
<dbReference type="InterPro" id="IPR023370">
    <property type="entry name" value="TrmO-like_N"/>
</dbReference>
<evidence type="ECO:0000256" key="2">
    <source>
        <dbReference type="ARBA" id="ARBA00033753"/>
    </source>
</evidence>
<dbReference type="PANTHER" id="PTHR12818:SF0">
    <property type="entry name" value="TRNA (ADENINE(37)-N6)-METHYLTRANSFERASE"/>
    <property type="match status" value="1"/>
</dbReference>
<sequence length="231" mass="26633">MDRSLTLEVIAHIRTDFPAKFGIPRQSGLADTRAEIIFEPKYRNPDALRGLDEFSHLWLLWGFSKSIRQEWSPTVRPPRLGGNKRVGVFASRSPFRPNPIGLSCVTLEGMERRAGKGILLHVRGADLMDGTPIYDIKPYLPYVDCKEEALGGFGERLKEYELQVEIPKVWMDKIPTEHREILKQVLSQDPRPSYQEDAHRIYGMEYAGMEVRFQVEENVLRVCEIEYLDVD</sequence>
<dbReference type="RefSeq" id="WP_159751564.1">
    <property type="nucleotide sequence ID" value="NZ_CASSPE010000471.1"/>
</dbReference>
<feature type="domain" description="TsaA-like" evidence="3">
    <location>
        <begin position="7"/>
        <end position="148"/>
    </location>
</feature>
<dbReference type="SUPFAM" id="SSF118196">
    <property type="entry name" value="YaeB-like"/>
    <property type="match status" value="1"/>
</dbReference>
<dbReference type="AlphaFoldDB" id="A0A7X3MHN5"/>
<accession>A0A7X3MHN5</accession>
<dbReference type="GO" id="GO:0032259">
    <property type="term" value="P:methylation"/>
    <property type="evidence" value="ECO:0007669"/>
    <property type="project" value="UniProtKB-KW"/>
</dbReference>
<dbReference type="Pfam" id="PF01980">
    <property type="entry name" value="TrmO_N"/>
    <property type="match status" value="1"/>
</dbReference>
<evidence type="ECO:0000256" key="1">
    <source>
        <dbReference type="ARBA" id="ARBA00022691"/>
    </source>
</evidence>
<gene>
    <name evidence="4" type="primary">tsaA</name>
    <name evidence="4" type="ORF">GN277_13790</name>
</gene>
<evidence type="ECO:0000313" key="5">
    <source>
        <dbReference type="Proteomes" id="UP000460412"/>
    </source>
</evidence>
<dbReference type="EMBL" id="WUQX01000001">
    <property type="protein sequence ID" value="MXP76427.1"/>
    <property type="molecule type" value="Genomic_DNA"/>
</dbReference>
<comment type="caution">
    <text evidence="4">The sequence shown here is derived from an EMBL/GenBank/DDBJ whole genome shotgun (WGS) entry which is preliminary data.</text>
</comment>
<comment type="similarity">
    <text evidence="2">Belongs to the tRNA methyltransferase O family.</text>
</comment>
<dbReference type="PANTHER" id="PTHR12818">
    <property type="entry name" value="TRNA (ADENINE(37)-N6)-METHYLTRANSFERASE"/>
    <property type="match status" value="1"/>
</dbReference>
<dbReference type="Gene3D" id="2.40.30.70">
    <property type="entry name" value="YaeB-like"/>
    <property type="match status" value="1"/>
</dbReference>
<dbReference type="InterPro" id="IPR041369">
    <property type="entry name" value="TrmO_C"/>
</dbReference>
<evidence type="ECO:0000313" key="4">
    <source>
        <dbReference type="EMBL" id="MXP76427.1"/>
    </source>
</evidence>
<keyword evidence="4" id="KW-0808">Transferase</keyword>
<evidence type="ECO:0000259" key="3">
    <source>
        <dbReference type="PROSITE" id="PS51668"/>
    </source>
</evidence>
<dbReference type="InterPro" id="IPR040372">
    <property type="entry name" value="YaeB-like"/>
</dbReference>
<dbReference type="GO" id="GO:0008168">
    <property type="term" value="F:methyltransferase activity"/>
    <property type="evidence" value="ECO:0007669"/>
    <property type="project" value="UniProtKB-KW"/>
</dbReference>
<keyword evidence="5" id="KW-1185">Reference proteome</keyword>
<dbReference type="InterPro" id="IPR023368">
    <property type="entry name" value="UPF0066_cons_site"/>
</dbReference>
<dbReference type="PROSITE" id="PS51668">
    <property type="entry name" value="TSAA_2"/>
    <property type="match status" value="1"/>
</dbReference>
<proteinExistence type="inferred from homology"/>
<dbReference type="PROSITE" id="PS01318">
    <property type="entry name" value="TSAA_1"/>
    <property type="match status" value="1"/>
</dbReference>
<protein>
    <submittedName>
        <fullName evidence="4">tRNA (N6-threonylcarbamoyladenosine(37)-N6)-methyltransferase TrmO</fullName>
    </submittedName>
</protein>
<name>A0A7X3MHN5_9FIRM</name>
<dbReference type="NCBIfam" id="TIGR00104">
    <property type="entry name" value="tRNA_TsaA"/>
    <property type="match status" value="1"/>
</dbReference>
<keyword evidence="1" id="KW-0949">S-adenosyl-L-methionine</keyword>
<dbReference type="Proteomes" id="UP000460412">
    <property type="component" value="Unassembled WGS sequence"/>
</dbReference>
<dbReference type="InterPro" id="IPR036414">
    <property type="entry name" value="YaeB_N_sf"/>
</dbReference>
<reference evidence="4 5" key="1">
    <citation type="submission" date="2019-12" db="EMBL/GenBank/DDBJ databases">
        <title>Sporaefaciens musculi gen. nov., sp. nov., a novel bacterium isolated from the caecum of an obese mouse.</title>
        <authorList>
            <person name="Rasmussen T.S."/>
            <person name="Streidl T."/>
            <person name="Hitch T.C.A."/>
            <person name="Wortmann E."/>
            <person name="Deptula P."/>
            <person name="Hansen M."/>
            <person name="Nielsen D.S."/>
            <person name="Clavel T."/>
            <person name="Vogensen F.K."/>
        </authorList>
    </citation>
    <scope>NUCLEOTIDE SEQUENCE [LARGE SCALE GENOMIC DNA]</scope>
    <source>
        <strain evidence="4 5">WCA-9-b2</strain>
    </source>
</reference>
<keyword evidence="4" id="KW-0489">Methyltransferase</keyword>
<dbReference type="Gene3D" id="3.30.2310.10">
    <property type="entry name" value="YaeB-like"/>
    <property type="match status" value="1"/>
</dbReference>